<dbReference type="PANTHER" id="PTHR24096">
    <property type="entry name" value="LONG-CHAIN-FATTY-ACID--COA LIGASE"/>
    <property type="match status" value="1"/>
</dbReference>
<dbReference type="InterPro" id="IPR042099">
    <property type="entry name" value="ANL_N_sf"/>
</dbReference>
<dbReference type="Gene3D" id="3.40.50.12780">
    <property type="entry name" value="N-terminal domain of ligase-like"/>
    <property type="match status" value="1"/>
</dbReference>
<name>D3F3Q7_CONWI</name>
<feature type="domain" description="AMP-binding enzyme C-terminal" evidence="5">
    <location>
        <begin position="435"/>
        <end position="509"/>
    </location>
</feature>
<dbReference type="HOGENOM" id="CLU_000022_59_2_11"/>
<organism evidence="6 7">
    <name type="scientific">Conexibacter woesei (strain DSM 14684 / CCUG 47730 / CIP 108061 / JCM 11494 / NBRC 100937 / ID131577)</name>
    <dbReference type="NCBI Taxonomy" id="469383"/>
    <lineage>
        <taxon>Bacteria</taxon>
        <taxon>Bacillati</taxon>
        <taxon>Actinomycetota</taxon>
        <taxon>Thermoleophilia</taxon>
        <taxon>Solirubrobacterales</taxon>
        <taxon>Conexibacteraceae</taxon>
        <taxon>Conexibacter</taxon>
    </lineage>
</organism>
<gene>
    <name evidence="6" type="ordered locus">Cwoe_4005</name>
</gene>
<dbReference type="InterPro" id="IPR000873">
    <property type="entry name" value="AMP-dep_synth/lig_dom"/>
</dbReference>
<dbReference type="InterPro" id="IPR020845">
    <property type="entry name" value="AMP-binding_CS"/>
</dbReference>
<dbReference type="KEGG" id="cwo:Cwoe_4005"/>
<dbReference type="PROSITE" id="PS00455">
    <property type="entry name" value="AMP_BINDING"/>
    <property type="match status" value="1"/>
</dbReference>
<evidence type="ECO:0000313" key="6">
    <source>
        <dbReference type="EMBL" id="ADB52422.1"/>
    </source>
</evidence>
<evidence type="ECO:0000259" key="4">
    <source>
        <dbReference type="Pfam" id="PF00501"/>
    </source>
</evidence>
<dbReference type="GO" id="GO:0016405">
    <property type="term" value="F:CoA-ligase activity"/>
    <property type="evidence" value="ECO:0007669"/>
    <property type="project" value="TreeGrafter"/>
</dbReference>
<dbReference type="Pfam" id="PF13193">
    <property type="entry name" value="AMP-binding_C"/>
    <property type="match status" value="1"/>
</dbReference>
<keyword evidence="2 6" id="KW-0436">Ligase</keyword>
<evidence type="ECO:0000256" key="2">
    <source>
        <dbReference type="ARBA" id="ARBA00022598"/>
    </source>
</evidence>
<comment type="similarity">
    <text evidence="1">Belongs to the ATP-dependent AMP-binding enzyme family.</text>
</comment>
<dbReference type="EMBL" id="CP001854">
    <property type="protein sequence ID" value="ADB52422.1"/>
    <property type="molecule type" value="Genomic_DNA"/>
</dbReference>
<evidence type="ECO:0000259" key="5">
    <source>
        <dbReference type="Pfam" id="PF13193"/>
    </source>
</evidence>
<dbReference type="PANTHER" id="PTHR24096:SF149">
    <property type="entry name" value="AMP-BINDING DOMAIN-CONTAINING PROTEIN-RELATED"/>
    <property type="match status" value="1"/>
</dbReference>
<dbReference type="STRING" id="469383.Cwoe_4005"/>
<evidence type="ECO:0000256" key="3">
    <source>
        <dbReference type="SAM" id="MobiDB-lite"/>
    </source>
</evidence>
<dbReference type="InterPro" id="IPR045851">
    <property type="entry name" value="AMP-bd_C_sf"/>
</dbReference>
<dbReference type="RefSeq" id="WP_012935473.1">
    <property type="nucleotide sequence ID" value="NC_013739.1"/>
</dbReference>
<dbReference type="SUPFAM" id="SSF56801">
    <property type="entry name" value="Acetyl-CoA synthetase-like"/>
    <property type="match status" value="1"/>
</dbReference>
<feature type="region of interest" description="Disordered" evidence="3">
    <location>
        <begin position="327"/>
        <end position="350"/>
    </location>
</feature>
<keyword evidence="7" id="KW-1185">Reference proteome</keyword>
<proteinExistence type="inferred from homology"/>
<dbReference type="InterPro" id="IPR025110">
    <property type="entry name" value="AMP-bd_C"/>
</dbReference>
<reference evidence="7" key="2">
    <citation type="submission" date="2010-01" db="EMBL/GenBank/DDBJ databases">
        <title>The complete genome of Conexibacter woesei DSM 14684.</title>
        <authorList>
            <consortium name="US DOE Joint Genome Institute (JGI-PGF)"/>
            <person name="Lucas S."/>
            <person name="Copeland A."/>
            <person name="Lapidus A."/>
            <person name="Glavina del Rio T."/>
            <person name="Dalin E."/>
            <person name="Tice H."/>
            <person name="Bruce D."/>
            <person name="Goodwin L."/>
            <person name="Pitluck S."/>
            <person name="Kyrpides N."/>
            <person name="Mavromatis K."/>
            <person name="Ivanova N."/>
            <person name="Mikhailova N."/>
            <person name="Chertkov O."/>
            <person name="Brettin T."/>
            <person name="Detter J.C."/>
            <person name="Han C."/>
            <person name="Larimer F."/>
            <person name="Land M."/>
            <person name="Hauser L."/>
            <person name="Markowitz V."/>
            <person name="Cheng J.-F."/>
            <person name="Hugenholtz P."/>
            <person name="Woyke T."/>
            <person name="Wu D."/>
            <person name="Pukall R."/>
            <person name="Steenblock K."/>
            <person name="Schneider S."/>
            <person name="Klenk H.-P."/>
            <person name="Eisen J.A."/>
        </authorList>
    </citation>
    <scope>NUCLEOTIDE SEQUENCE [LARGE SCALE GENOMIC DNA]</scope>
    <source>
        <strain evidence="7">DSM 14684 / CIP 108061 / JCM 11494 / NBRC 100937 / ID131577</strain>
    </source>
</reference>
<dbReference type="Gene3D" id="3.30.300.30">
    <property type="match status" value="1"/>
</dbReference>
<protein>
    <submittedName>
        <fullName evidence="6">AMP-dependent synthetase and ligase</fullName>
    </submittedName>
</protein>
<accession>D3F3Q7</accession>
<evidence type="ECO:0000256" key="1">
    <source>
        <dbReference type="ARBA" id="ARBA00006432"/>
    </source>
</evidence>
<feature type="domain" description="AMP-dependent synthetase/ligase" evidence="4">
    <location>
        <begin position="26"/>
        <end position="384"/>
    </location>
</feature>
<evidence type="ECO:0000313" key="7">
    <source>
        <dbReference type="Proteomes" id="UP000008229"/>
    </source>
</evidence>
<dbReference type="AlphaFoldDB" id="D3F3Q7"/>
<dbReference type="Proteomes" id="UP000008229">
    <property type="component" value="Chromosome"/>
</dbReference>
<reference evidence="6 7" key="1">
    <citation type="journal article" date="2010" name="Stand. Genomic Sci.">
        <title>Complete genome sequence of Conexibacter woesei type strain (ID131577).</title>
        <authorList>
            <person name="Pukall R."/>
            <person name="Lapidus A."/>
            <person name="Glavina Del Rio T."/>
            <person name="Copeland A."/>
            <person name="Tice H."/>
            <person name="Cheng J.-F."/>
            <person name="Lucas S."/>
            <person name="Chen F."/>
            <person name="Nolan M."/>
            <person name="Bruce D."/>
            <person name="Goodwin L."/>
            <person name="Pitluck S."/>
            <person name="Mavromatis K."/>
            <person name="Ivanova N."/>
            <person name="Ovchinnikova G."/>
            <person name="Pati A."/>
            <person name="Chen A."/>
            <person name="Palaniappan K."/>
            <person name="Land M."/>
            <person name="Hauser L."/>
            <person name="Chang Y.-J."/>
            <person name="Jeffries C.D."/>
            <person name="Chain P."/>
            <person name="Meincke L."/>
            <person name="Sims D."/>
            <person name="Brettin T."/>
            <person name="Detter J.C."/>
            <person name="Rohde M."/>
            <person name="Goeker M."/>
            <person name="Bristow J."/>
            <person name="Eisen J.A."/>
            <person name="Markowitz V."/>
            <person name="Kyrpides N.C."/>
            <person name="Klenk H.-P."/>
            <person name="Hugenholtz P."/>
        </authorList>
    </citation>
    <scope>NUCLEOTIDE SEQUENCE [LARGE SCALE GENOMIC DNA]</scope>
    <source>
        <strain evidence="7">DSM 14684 / CIP 108061 / JCM 11494 / NBRC 100937 / ID131577</strain>
    </source>
</reference>
<sequence>MIHRAPEPDVELPAQDLTTYVLGRADELGAAPALIDGPTGRVLTYGALARQVRATAAGLAARGFGPGDVLALHLPNAPEYAIAFHGALAAGGTCTTANPLSTVRELTHQLEHARARLLVTAPEHLSTARAAAAAAGVEQLFVVGDDDPGAGALPFAALAGDPADAPAIARDPASALAALPYSSGTTGRSKGVMLTHRNLVADLAQMQACFPIARGDVLVGGLPFFHIFGLMMVLNLGLRAGATVVTMPRFDLGRFAELVERHRVTVAHVVPPILLALARDPVVGGRDLTSLRVLQCGGAPLSPEVVAEVTARVGVPVLEGYGLTETSSATHVNRPGREAPPGSIGQPLPNTRCRIVDPVSGADVADGERGELWISGPQVMRGYLGDEAASAATVDAGGWLHTGDVAVADAESRFWIVDRIKELIKYKGYQVAPAELEALIVAHPGVADVAVIGVPDDDAGELPKAFVVPAGSALDPGELIAWVAERVAPQKRVRLVELIEQIPKSPSGKILRRQLREQAARA</sequence>
<dbReference type="OrthoDB" id="9803968at2"/>
<dbReference type="FunFam" id="3.30.300.30:FF:000007">
    <property type="entry name" value="4-coumarate--CoA ligase 2"/>
    <property type="match status" value="1"/>
</dbReference>
<dbReference type="Pfam" id="PF00501">
    <property type="entry name" value="AMP-binding"/>
    <property type="match status" value="1"/>
</dbReference>
<dbReference type="eggNOG" id="COG0318">
    <property type="taxonomic scope" value="Bacteria"/>
</dbReference>